<dbReference type="STRING" id="329726.AM1_0865"/>
<dbReference type="EMBL" id="CP000828">
    <property type="protein sequence ID" value="ABW25909.1"/>
    <property type="molecule type" value="Genomic_DNA"/>
</dbReference>
<dbReference type="Proteomes" id="UP000000268">
    <property type="component" value="Chromosome"/>
</dbReference>
<gene>
    <name evidence="1" type="ordered locus">AM1_0865</name>
</gene>
<name>B0BYM4_ACAM1</name>
<evidence type="ECO:0000313" key="1">
    <source>
        <dbReference type="EMBL" id="ABW25909.1"/>
    </source>
</evidence>
<organism evidence="1 2">
    <name type="scientific">Acaryochloris marina (strain MBIC 11017)</name>
    <dbReference type="NCBI Taxonomy" id="329726"/>
    <lineage>
        <taxon>Bacteria</taxon>
        <taxon>Bacillati</taxon>
        <taxon>Cyanobacteriota</taxon>
        <taxon>Cyanophyceae</taxon>
        <taxon>Acaryochloridales</taxon>
        <taxon>Acaryochloridaceae</taxon>
        <taxon>Acaryochloris</taxon>
    </lineage>
</organism>
<reference evidence="1 2" key="1">
    <citation type="journal article" date="2008" name="Proc. Natl. Acad. Sci. U.S.A.">
        <title>Niche adaptation and genome expansion in the chlorophyll d-producing cyanobacterium Acaryochloris marina.</title>
        <authorList>
            <person name="Swingley W.D."/>
            <person name="Chen M."/>
            <person name="Cheung P.C."/>
            <person name="Conrad A.L."/>
            <person name="Dejesa L.C."/>
            <person name="Hao J."/>
            <person name="Honchak B.M."/>
            <person name="Karbach L.E."/>
            <person name="Kurdoglu A."/>
            <person name="Lahiri S."/>
            <person name="Mastrian S.D."/>
            <person name="Miyashita H."/>
            <person name="Page L."/>
            <person name="Ramakrishna P."/>
            <person name="Satoh S."/>
            <person name="Sattley W.M."/>
            <person name="Shimada Y."/>
            <person name="Taylor H.L."/>
            <person name="Tomo T."/>
            <person name="Tsuchiya T."/>
            <person name="Wang Z.T."/>
            <person name="Raymond J."/>
            <person name="Mimuro M."/>
            <person name="Blankenship R.E."/>
            <person name="Touchman J.W."/>
        </authorList>
    </citation>
    <scope>NUCLEOTIDE SEQUENCE [LARGE SCALE GENOMIC DNA]</scope>
    <source>
        <strain evidence="2">MBIC 11017</strain>
    </source>
</reference>
<sequence length="54" mass="6206">MTADFDQHYLYLEKSRDLSCQKNVISDTENQLSTLFIELHLPLIPCSTKATGIY</sequence>
<keyword evidence="2" id="KW-1185">Reference proteome</keyword>
<proteinExistence type="predicted"/>
<dbReference type="KEGG" id="amr:AM1_0865"/>
<dbReference type="HOGENOM" id="CLU_3039283_0_0_3"/>
<protein>
    <submittedName>
        <fullName evidence="1">Uncharacterized protein</fullName>
    </submittedName>
</protein>
<dbReference type="AlphaFoldDB" id="B0BYM4"/>
<accession>B0BYM4</accession>
<evidence type="ECO:0000313" key="2">
    <source>
        <dbReference type="Proteomes" id="UP000000268"/>
    </source>
</evidence>